<dbReference type="KEGG" id="scy:SCATT_14670"/>
<gene>
    <name evidence="1" type="ordered locus">SCATT_14670</name>
</gene>
<name>G8WZ89_STREN</name>
<keyword evidence="2" id="KW-1185">Reference proteome</keyword>
<dbReference type="Proteomes" id="UP000007842">
    <property type="component" value="Chromosome"/>
</dbReference>
<dbReference type="EMBL" id="CP003219">
    <property type="protein sequence ID" value="AEW93838.1"/>
    <property type="molecule type" value="Genomic_DNA"/>
</dbReference>
<protein>
    <submittedName>
        <fullName evidence="1">Uncharacterized protein</fullName>
    </submittedName>
</protein>
<evidence type="ECO:0000313" key="1">
    <source>
        <dbReference type="EMBL" id="AEW93838.1"/>
    </source>
</evidence>
<dbReference type="PATRIC" id="fig|1003195.29.peg.1473"/>
<dbReference type="AlphaFoldDB" id="G8WZ89"/>
<proteinExistence type="predicted"/>
<dbReference type="HOGENOM" id="CLU_3239995_0_0_11"/>
<sequence length="47" mass="4869">MAVPVTATVDSSFTVSSCPCGQAAGSDDCAIGRFISNVVPHARHRYS</sequence>
<organism evidence="1 2">
    <name type="scientific">Streptantibioticus cattleyicolor (strain ATCC 35852 / DSM 46488 / JCM 4925 / NBRC 14057 / NRRL 8057)</name>
    <name type="common">Streptomyces cattleya</name>
    <dbReference type="NCBI Taxonomy" id="1003195"/>
    <lineage>
        <taxon>Bacteria</taxon>
        <taxon>Bacillati</taxon>
        <taxon>Actinomycetota</taxon>
        <taxon>Actinomycetes</taxon>
        <taxon>Kitasatosporales</taxon>
        <taxon>Streptomycetaceae</taxon>
        <taxon>Streptantibioticus</taxon>
    </lineage>
</organism>
<evidence type="ECO:0000313" key="2">
    <source>
        <dbReference type="Proteomes" id="UP000007842"/>
    </source>
</evidence>
<reference evidence="2" key="1">
    <citation type="submission" date="2011-12" db="EMBL/GenBank/DDBJ databases">
        <title>Complete genome sequence of Streptomyces cattleya strain DSM 46488.</title>
        <authorList>
            <person name="Ou H.-Y."/>
            <person name="Li P."/>
            <person name="Zhao C."/>
            <person name="O'Hagan D."/>
            <person name="Deng Z."/>
        </authorList>
    </citation>
    <scope>NUCLEOTIDE SEQUENCE [LARGE SCALE GENOMIC DNA]</scope>
    <source>
        <strain evidence="2">ATCC 35852 / DSM 46488 / JCM 4925 / NBRC 14057 / NRRL 8057</strain>
    </source>
</reference>
<accession>G8WZ89</accession>